<dbReference type="PROSITE" id="PS51257">
    <property type="entry name" value="PROKAR_LIPOPROTEIN"/>
    <property type="match status" value="1"/>
</dbReference>
<reference evidence="2" key="1">
    <citation type="submission" date="2018-05" db="EMBL/GenBank/DDBJ databases">
        <authorList>
            <person name="Lanie J.A."/>
            <person name="Ng W.-L."/>
            <person name="Kazmierczak K.M."/>
            <person name="Andrzejewski T.M."/>
            <person name="Davidsen T.M."/>
            <person name="Wayne K.J."/>
            <person name="Tettelin H."/>
            <person name="Glass J.I."/>
            <person name="Rusch D."/>
            <person name="Podicherti R."/>
            <person name="Tsui H.-C.T."/>
            <person name="Winkler M.E."/>
        </authorList>
    </citation>
    <scope>NUCLEOTIDE SEQUENCE</scope>
</reference>
<organism evidence="2">
    <name type="scientific">marine metagenome</name>
    <dbReference type="NCBI Taxonomy" id="408172"/>
    <lineage>
        <taxon>unclassified sequences</taxon>
        <taxon>metagenomes</taxon>
        <taxon>ecological metagenomes</taxon>
    </lineage>
</organism>
<evidence type="ECO:0000313" key="2">
    <source>
        <dbReference type="EMBL" id="SVA26540.1"/>
    </source>
</evidence>
<evidence type="ECO:0008006" key="3">
    <source>
        <dbReference type="Google" id="ProtNLM"/>
    </source>
</evidence>
<sequence length="82" mass="8754">MDAMASRYTYLITICVTVSAVLGATSCAPDTQSKDTRSQGPRLQDSETVELAEADQGIPNLRARAEQGNVEAQLVLGGMYFA</sequence>
<dbReference type="EMBL" id="UINC01006272">
    <property type="protein sequence ID" value="SVA26540.1"/>
    <property type="molecule type" value="Genomic_DNA"/>
</dbReference>
<accession>A0A381UEG8</accession>
<evidence type="ECO:0000256" key="1">
    <source>
        <dbReference type="SAM" id="MobiDB-lite"/>
    </source>
</evidence>
<feature type="region of interest" description="Disordered" evidence="1">
    <location>
        <begin position="27"/>
        <end position="48"/>
    </location>
</feature>
<name>A0A381UEG8_9ZZZZ</name>
<feature type="non-terminal residue" evidence="2">
    <location>
        <position position="82"/>
    </location>
</feature>
<gene>
    <name evidence="2" type="ORF">METZ01_LOCUS79394</name>
</gene>
<protein>
    <recommendedName>
        <fullName evidence="3">Sel1 repeat family protein</fullName>
    </recommendedName>
</protein>
<dbReference type="AlphaFoldDB" id="A0A381UEG8"/>
<proteinExistence type="predicted"/>